<proteinExistence type="predicted"/>
<evidence type="ECO:0000313" key="3">
    <source>
        <dbReference type="Proteomes" id="UP001303236"/>
    </source>
</evidence>
<name>A0ABY9VYU5_9ACTN</name>
<dbReference type="EMBL" id="CP134500">
    <property type="protein sequence ID" value="WNF26191.1"/>
    <property type="molecule type" value="Genomic_DNA"/>
</dbReference>
<evidence type="ECO:0000256" key="1">
    <source>
        <dbReference type="SAM" id="MobiDB-lite"/>
    </source>
</evidence>
<feature type="region of interest" description="Disordered" evidence="1">
    <location>
        <begin position="205"/>
        <end position="229"/>
    </location>
</feature>
<reference evidence="2 3" key="1">
    <citation type="submission" date="2023-09" db="EMBL/GenBank/DDBJ databases">
        <title>Genome completion map analysis of the actinomycetes C11-1.</title>
        <authorList>
            <person name="Qin P."/>
            <person name="Guan P."/>
        </authorList>
    </citation>
    <scope>NUCLEOTIDE SEQUENCE [LARGE SCALE GENOMIC DNA]</scope>
    <source>
        <strain evidence="2 3">C11-1</strain>
    </source>
</reference>
<accession>A0ABY9VYU5</accession>
<dbReference type="Proteomes" id="UP001303236">
    <property type="component" value="Chromosome"/>
</dbReference>
<keyword evidence="3" id="KW-1185">Reference proteome</keyword>
<protein>
    <submittedName>
        <fullName evidence="2">Uncharacterized protein</fullName>
    </submittedName>
</protein>
<sequence>MIESNGSVVQGMVIRSPKGVDEFQVSQTGRSEEADRAHVELVAMHTMHDAAKPLDDESWCRAVKWMGEVRGARISVVFGGSADGQTSPDCDGNGVDAAHRADGGALSPRDFVSQKKPQSLVERIACLGYYLAHHRETPHFTVKDIVQLNTEAAAHKFGNPSRDVDKADRQSGYLVTAGYGKKQVTPRGEMVVEALPDRGALKAVLSDTPFKSRRPRESASKKVQQSKGE</sequence>
<evidence type="ECO:0000313" key="2">
    <source>
        <dbReference type="EMBL" id="WNF26191.1"/>
    </source>
</evidence>
<gene>
    <name evidence="2" type="ORF">RI138_04830</name>
</gene>
<feature type="region of interest" description="Disordered" evidence="1">
    <location>
        <begin position="83"/>
        <end position="111"/>
    </location>
</feature>
<organism evidence="2 3">
    <name type="scientific">Streptomyces durocortorensis</name>
    <dbReference type="NCBI Taxonomy" id="2811104"/>
    <lineage>
        <taxon>Bacteria</taxon>
        <taxon>Bacillati</taxon>
        <taxon>Actinomycetota</taxon>
        <taxon>Actinomycetes</taxon>
        <taxon>Kitasatosporales</taxon>
        <taxon>Streptomycetaceae</taxon>
        <taxon>Streptomyces</taxon>
    </lineage>
</organism>